<protein>
    <recommendedName>
        <fullName evidence="2">Peptidase M14 domain-containing protein</fullName>
    </recommendedName>
</protein>
<name>A0A368GWF3_ANCCA</name>
<accession>A0A368GWF3</accession>
<keyword evidence="4" id="KW-1185">Reference proteome</keyword>
<dbReference type="AlphaFoldDB" id="A0A368GWF3"/>
<comment type="similarity">
    <text evidence="1">Belongs to the peptidase M14 family.</text>
</comment>
<sequence>MYIGRPTNHTKPAVWLDGGNHAREWPAFHVAVFFIEEVGEPDSAIGQARTFHLDQWRSVAYLAP</sequence>
<proteinExistence type="inferred from homology"/>
<dbReference type="Gene3D" id="3.40.630.10">
    <property type="entry name" value="Zn peptidases"/>
    <property type="match status" value="1"/>
</dbReference>
<comment type="caution">
    <text evidence="3">The sequence shown here is derived from an EMBL/GenBank/DDBJ whole genome shotgun (WGS) entry which is preliminary data.</text>
</comment>
<dbReference type="GO" id="GO:0006508">
    <property type="term" value="P:proteolysis"/>
    <property type="evidence" value="ECO:0007669"/>
    <property type="project" value="InterPro"/>
</dbReference>
<dbReference type="OrthoDB" id="3626597at2759"/>
<dbReference type="GO" id="GO:0004181">
    <property type="term" value="F:metallocarboxypeptidase activity"/>
    <property type="evidence" value="ECO:0007669"/>
    <property type="project" value="InterPro"/>
</dbReference>
<evidence type="ECO:0000259" key="2">
    <source>
        <dbReference type="Pfam" id="PF00246"/>
    </source>
</evidence>
<dbReference type="SUPFAM" id="SSF53187">
    <property type="entry name" value="Zn-dependent exopeptidases"/>
    <property type="match status" value="1"/>
</dbReference>
<evidence type="ECO:0000313" key="3">
    <source>
        <dbReference type="EMBL" id="RCN47345.1"/>
    </source>
</evidence>
<dbReference type="Proteomes" id="UP000252519">
    <property type="component" value="Unassembled WGS sequence"/>
</dbReference>
<dbReference type="EMBL" id="JOJR01000064">
    <property type="protein sequence ID" value="RCN47345.1"/>
    <property type="molecule type" value="Genomic_DNA"/>
</dbReference>
<reference evidence="3 4" key="1">
    <citation type="submission" date="2014-10" db="EMBL/GenBank/DDBJ databases">
        <title>Draft genome of the hookworm Ancylostoma caninum.</title>
        <authorList>
            <person name="Mitreva M."/>
        </authorList>
    </citation>
    <scope>NUCLEOTIDE SEQUENCE [LARGE SCALE GENOMIC DNA]</scope>
    <source>
        <strain evidence="3 4">Baltimore</strain>
    </source>
</reference>
<dbReference type="Pfam" id="PF00246">
    <property type="entry name" value="Peptidase_M14"/>
    <property type="match status" value="1"/>
</dbReference>
<organism evidence="3 4">
    <name type="scientific">Ancylostoma caninum</name>
    <name type="common">Dog hookworm</name>
    <dbReference type="NCBI Taxonomy" id="29170"/>
    <lineage>
        <taxon>Eukaryota</taxon>
        <taxon>Metazoa</taxon>
        <taxon>Ecdysozoa</taxon>
        <taxon>Nematoda</taxon>
        <taxon>Chromadorea</taxon>
        <taxon>Rhabditida</taxon>
        <taxon>Rhabditina</taxon>
        <taxon>Rhabditomorpha</taxon>
        <taxon>Strongyloidea</taxon>
        <taxon>Ancylostomatidae</taxon>
        <taxon>Ancylostomatinae</taxon>
        <taxon>Ancylostoma</taxon>
    </lineage>
</organism>
<dbReference type="InterPro" id="IPR000834">
    <property type="entry name" value="Peptidase_M14"/>
</dbReference>
<evidence type="ECO:0000256" key="1">
    <source>
        <dbReference type="ARBA" id="ARBA00005988"/>
    </source>
</evidence>
<evidence type="ECO:0000313" key="4">
    <source>
        <dbReference type="Proteomes" id="UP000252519"/>
    </source>
</evidence>
<dbReference type="STRING" id="29170.A0A368GWF3"/>
<dbReference type="GO" id="GO:0008270">
    <property type="term" value="F:zinc ion binding"/>
    <property type="evidence" value="ECO:0007669"/>
    <property type="project" value="InterPro"/>
</dbReference>
<gene>
    <name evidence="3" type="ORF">ANCCAN_06633</name>
</gene>
<feature type="domain" description="Peptidase M14" evidence="2">
    <location>
        <begin position="7"/>
        <end position="38"/>
    </location>
</feature>